<feature type="region of interest" description="Disordered" evidence="2">
    <location>
        <begin position="23"/>
        <end position="76"/>
    </location>
</feature>
<dbReference type="GeneID" id="43598463"/>
<evidence type="ECO:0000256" key="1">
    <source>
        <dbReference type="ARBA" id="ARBA00006407"/>
    </source>
</evidence>
<proteinExistence type="inferred from homology"/>
<evidence type="ECO:0000259" key="3">
    <source>
        <dbReference type="Pfam" id="PF03981"/>
    </source>
</evidence>
<dbReference type="Pfam" id="PF03981">
    <property type="entry name" value="Ubiq_cyt_C_chap"/>
    <property type="match status" value="1"/>
</dbReference>
<protein>
    <recommendedName>
        <fullName evidence="3">Ubiquinol-cytochrome c chaperone domain-containing protein</fullName>
    </recommendedName>
</protein>
<gene>
    <name evidence="4" type="ORF">BP5553_05614</name>
</gene>
<feature type="compositionally biased region" description="Polar residues" evidence="2">
    <location>
        <begin position="28"/>
        <end position="54"/>
    </location>
</feature>
<accession>A0A370TRN1</accession>
<feature type="domain" description="Ubiquinol-cytochrome c chaperone" evidence="3">
    <location>
        <begin position="143"/>
        <end position="285"/>
    </location>
</feature>
<dbReference type="OrthoDB" id="10253878at2759"/>
<dbReference type="InterPro" id="IPR007129">
    <property type="entry name" value="Ubiqinol_cyt_c_chaperone_CPB3"/>
</dbReference>
<keyword evidence="5" id="KW-1185">Reference proteome</keyword>
<dbReference type="STRING" id="2656787.A0A370TRN1"/>
<sequence>MASKACASCLGVLQRQSRFVTQRKKSPISFSTPREFTTTRQRAVKISSGSTAPRTSIPPVTPGGAEGAAQGPNLSPAEEAAKASLIGGIKESYTAYGATEALFKQCSTFADYTVPQAAEPDAEIPRTEDGSHLGVGGGWWHDEMGLKPTFATWSSVTMLYLYLISTRFRCFPPDVAKIWQQHLTDHFFYAAEEKMVVSHLMDSRGSRNKNLKDMYVQWRGAIAAYDEGLARGDAVLAAAVWRNVLAADEEVDVRKLAMVVAFIRRTLKQLDALGDIKFMTAGVTFGTPEQDRGLVALKSKMMNVPFEKTPGNGPTEKGSPSSVKYRS</sequence>
<reference evidence="4 5" key="1">
    <citation type="journal article" date="2018" name="IMA Fungus">
        <title>IMA Genome-F 9: Draft genome sequence of Annulohypoxylon stygium, Aspergillus mulundensis, Berkeleyomyces basicola (syn. Thielaviopsis basicola), Ceratocystis smalleyi, two Cercospora beticola strains, Coleophoma cylindrospora, Fusarium fracticaudum, Phialophora cf. hyalina, and Morchella septimelata.</title>
        <authorList>
            <person name="Wingfield B.D."/>
            <person name="Bills G.F."/>
            <person name="Dong Y."/>
            <person name="Huang W."/>
            <person name="Nel W.J."/>
            <person name="Swalarsk-Parry B.S."/>
            <person name="Vaghefi N."/>
            <person name="Wilken P.M."/>
            <person name="An Z."/>
            <person name="de Beer Z.W."/>
            <person name="De Vos L."/>
            <person name="Chen L."/>
            <person name="Duong T.A."/>
            <person name="Gao Y."/>
            <person name="Hammerbacher A."/>
            <person name="Kikkert J.R."/>
            <person name="Li Y."/>
            <person name="Li H."/>
            <person name="Li K."/>
            <person name="Li Q."/>
            <person name="Liu X."/>
            <person name="Ma X."/>
            <person name="Naidoo K."/>
            <person name="Pethybridge S.J."/>
            <person name="Sun J."/>
            <person name="Steenkamp E.T."/>
            <person name="van der Nest M.A."/>
            <person name="van Wyk S."/>
            <person name="Wingfield M.J."/>
            <person name="Xiong C."/>
            <person name="Yue Q."/>
            <person name="Zhang X."/>
        </authorList>
    </citation>
    <scope>NUCLEOTIDE SEQUENCE [LARGE SCALE GENOMIC DNA]</scope>
    <source>
        <strain evidence="4 5">BP 5553</strain>
    </source>
</reference>
<dbReference type="InterPro" id="IPR021150">
    <property type="entry name" value="Ubiq_cyt_c_chap"/>
</dbReference>
<dbReference type="AlphaFoldDB" id="A0A370TRN1"/>
<feature type="region of interest" description="Disordered" evidence="2">
    <location>
        <begin position="305"/>
        <end position="327"/>
    </location>
</feature>
<dbReference type="RefSeq" id="XP_031870837.1">
    <property type="nucleotide sequence ID" value="XM_032014237.1"/>
</dbReference>
<dbReference type="EMBL" id="NPIC01000003">
    <property type="protein sequence ID" value="RDL38181.1"/>
    <property type="molecule type" value="Genomic_DNA"/>
</dbReference>
<dbReference type="PANTHER" id="PTHR12184">
    <property type="entry name" value="UBIQUINOL-CYTOCHROME C REDUCTASE COMPLEX ASSEMBLY FACTOR 1 FAMILY MEMBER"/>
    <property type="match status" value="1"/>
</dbReference>
<dbReference type="GO" id="GO:0034551">
    <property type="term" value="P:mitochondrial respiratory chain complex III assembly"/>
    <property type="evidence" value="ECO:0007669"/>
    <property type="project" value="TreeGrafter"/>
</dbReference>
<dbReference type="GO" id="GO:0005739">
    <property type="term" value="C:mitochondrion"/>
    <property type="evidence" value="ECO:0007669"/>
    <property type="project" value="TreeGrafter"/>
</dbReference>
<comment type="similarity">
    <text evidence="1">Belongs to the CBP3 family.</text>
</comment>
<evidence type="ECO:0000256" key="2">
    <source>
        <dbReference type="SAM" id="MobiDB-lite"/>
    </source>
</evidence>
<dbReference type="PANTHER" id="PTHR12184:SF1">
    <property type="entry name" value="UBIQUINOL-CYTOCHROME-C REDUCTASE COMPLEX ASSEMBLY FACTOR 1"/>
    <property type="match status" value="1"/>
</dbReference>
<feature type="compositionally biased region" description="Polar residues" evidence="2">
    <location>
        <begin position="318"/>
        <end position="327"/>
    </location>
</feature>
<dbReference type="Proteomes" id="UP000254866">
    <property type="component" value="Unassembled WGS sequence"/>
</dbReference>
<comment type="caution">
    <text evidence="4">The sequence shown here is derived from an EMBL/GenBank/DDBJ whole genome shotgun (WGS) entry which is preliminary data.</text>
</comment>
<evidence type="ECO:0000313" key="5">
    <source>
        <dbReference type="Proteomes" id="UP000254866"/>
    </source>
</evidence>
<name>A0A370TRN1_9HELO</name>
<organism evidence="4 5">
    <name type="scientific">Venustampulla echinocandica</name>
    <dbReference type="NCBI Taxonomy" id="2656787"/>
    <lineage>
        <taxon>Eukaryota</taxon>
        <taxon>Fungi</taxon>
        <taxon>Dikarya</taxon>
        <taxon>Ascomycota</taxon>
        <taxon>Pezizomycotina</taxon>
        <taxon>Leotiomycetes</taxon>
        <taxon>Helotiales</taxon>
        <taxon>Pleuroascaceae</taxon>
        <taxon>Venustampulla</taxon>
    </lineage>
</organism>
<evidence type="ECO:0000313" key="4">
    <source>
        <dbReference type="EMBL" id="RDL38181.1"/>
    </source>
</evidence>